<dbReference type="AlphaFoldDB" id="A0A8S2IHI9"/>
<evidence type="ECO:0000313" key="4">
    <source>
        <dbReference type="EMBL" id="CAF0984932.1"/>
    </source>
</evidence>
<evidence type="ECO:0000256" key="1">
    <source>
        <dbReference type="ARBA" id="ARBA00022737"/>
    </source>
</evidence>
<evidence type="ECO:0000313" key="6">
    <source>
        <dbReference type="Proteomes" id="UP000682733"/>
    </source>
</evidence>
<dbReference type="InterPro" id="IPR011042">
    <property type="entry name" value="6-blade_b-propeller_TolB-like"/>
</dbReference>
<reference evidence="5" key="1">
    <citation type="submission" date="2021-02" db="EMBL/GenBank/DDBJ databases">
        <authorList>
            <person name="Nowell W R."/>
        </authorList>
    </citation>
    <scope>NUCLEOTIDE SEQUENCE</scope>
</reference>
<sequence>MINHRPHLRSILLIVQDLLSDNDRRRLHFSFGATISRRLRDNTSLDGTLNILETLFDMNIISEHDSTYLIGKFQEINCYNAAERLKVKLQECWNPEGIAVAGTGLSEHNIYDLNTPMDILIDDKDRLYVADTKNQRVVRFINGSKTGTIIGGGFRKEEQLIYPTHLFMGEKNDLYVVDQKSFLIKKISPNGRMMTVAGTGYENSTMNSFGECHGLYVDRSNNLYVSDAIHDRILKFSPNMTTGTLVIGNHSTPFGIAVDEENDILYVTDWSNHRIQKFKLNDGKKRDGITVAGTGQQGSDKWSLDSPVTVKLDCTHNIYVVDQGNHRIQRFSVNSRMGETIAGGKRIFAEQEKKIVVCLVFELA</sequence>
<dbReference type="Proteomes" id="UP000682733">
    <property type="component" value="Unassembled WGS sequence"/>
</dbReference>
<dbReference type="InterPro" id="IPR050952">
    <property type="entry name" value="TRIM-NHL_E3_ligases"/>
</dbReference>
<dbReference type="Proteomes" id="UP000677228">
    <property type="component" value="Unassembled WGS sequence"/>
</dbReference>
<accession>A0A8S2IHI9</accession>
<organism evidence="5 6">
    <name type="scientific">Didymodactylos carnosus</name>
    <dbReference type="NCBI Taxonomy" id="1234261"/>
    <lineage>
        <taxon>Eukaryota</taxon>
        <taxon>Metazoa</taxon>
        <taxon>Spiralia</taxon>
        <taxon>Gnathifera</taxon>
        <taxon>Rotifera</taxon>
        <taxon>Eurotatoria</taxon>
        <taxon>Bdelloidea</taxon>
        <taxon>Philodinida</taxon>
        <taxon>Philodinidae</taxon>
        <taxon>Didymodactylos</taxon>
    </lineage>
</organism>
<dbReference type="PROSITE" id="PS51125">
    <property type="entry name" value="NHL"/>
    <property type="match status" value="1"/>
</dbReference>
<protein>
    <recommendedName>
        <fullName evidence="3">DED domain-containing protein</fullName>
    </recommendedName>
</protein>
<evidence type="ECO:0000313" key="5">
    <source>
        <dbReference type="EMBL" id="CAF3755292.1"/>
    </source>
</evidence>
<dbReference type="Pfam" id="PF01436">
    <property type="entry name" value="NHL"/>
    <property type="match status" value="2"/>
</dbReference>
<gene>
    <name evidence="4" type="ORF">OVA965_LOCUS13777</name>
    <name evidence="5" type="ORF">TMI583_LOCUS13781</name>
</gene>
<dbReference type="GO" id="GO:0008270">
    <property type="term" value="F:zinc ion binding"/>
    <property type="evidence" value="ECO:0007669"/>
    <property type="project" value="UniProtKB-KW"/>
</dbReference>
<dbReference type="PANTHER" id="PTHR24104:SF25">
    <property type="entry name" value="PROTEIN LIN-41"/>
    <property type="match status" value="1"/>
</dbReference>
<proteinExistence type="predicted"/>
<evidence type="ECO:0000259" key="3">
    <source>
        <dbReference type="PROSITE" id="PS50168"/>
    </source>
</evidence>
<keyword evidence="1" id="KW-0677">Repeat</keyword>
<dbReference type="GO" id="GO:0042981">
    <property type="term" value="P:regulation of apoptotic process"/>
    <property type="evidence" value="ECO:0007669"/>
    <property type="project" value="InterPro"/>
</dbReference>
<dbReference type="EMBL" id="CAJNOK010005811">
    <property type="protein sequence ID" value="CAF0984932.1"/>
    <property type="molecule type" value="Genomic_DNA"/>
</dbReference>
<comment type="caution">
    <text evidence="5">The sequence shown here is derived from an EMBL/GenBank/DDBJ whole genome shotgun (WGS) entry which is preliminary data.</text>
</comment>
<feature type="repeat" description="NHL" evidence="2">
    <location>
        <begin position="255"/>
        <end position="281"/>
    </location>
</feature>
<dbReference type="PANTHER" id="PTHR24104">
    <property type="entry name" value="E3 UBIQUITIN-PROTEIN LIGASE NHLRC1-RELATED"/>
    <property type="match status" value="1"/>
</dbReference>
<dbReference type="CDD" id="cd05819">
    <property type="entry name" value="NHL"/>
    <property type="match status" value="1"/>
</dbReference>
<name>A0A8S2IHI9_9BILA</name>
<dbReference type="Gene3D" id="2.120.10.30">
    <property type="entry name" value="TolB, C-terminal domain"/>
    <property type="match status" value="1"/>
</dbReference>
<evidence type="ECO:0000256" key="2">
    <source>
        <dbReference type="PROSITE-ProRule" id="PRU00504"/>
    </source>
</evidence>
<dbReference type="InterPro" id="IPR001875">
    <property type="entry name" value="DED_dom"/>
</dbReference>
<dbReference type="SUPFAM" id="SSF63829">
    <property type="entry name" value="Calcium-dependent phosphotriesterase"/>
    <property type="match status" value="1"/>
</dbReference>
<dbReference type="InterPro" id="IPR001258">
    <property type="entry name" value="NHL_repeat"/>
</dbReference>
<dbReference type="EMBL" id="CAJOBA010005819">
    <property type="protein sequence ID" value="CAF3755292.1"/>
    <property type="molecule type" value="Genomic_DNA"/>
</dbReference>
<dbReference type="PROSITE" id="PS50168">
    <property type="entry name" value="DED"/>
    <property type="match status" value="1"/>
</dbReference>
<feature type="domain" description="DED" evidence="3">
    <location>
        <begin position="7"/>
        <end position="87"/>
    </location>
</feature>